<dbReference type="Pfam" id="PF03572">
    <property type="entry name" value="Peptidase_S41"/>
    <property type="match status" value="1"/>
</dbReference>
<dbReference type="Pfam" id="PF11918">
    <property type="entry name" value="Peptidase_S41_N"/>
    <property type="match status" value="1"/>
</dbReference>
<gene>
    <name evidence="3" type="ORF">ACKW6Q_02660</name>
</gene>
<dbReference type="EC" id="3.4.-.-" evidence="3"/>
<dbReference type="GO" id="GO:0016787">
    <property type="term" value="F:hydrolase activity"/>
    <property type="evidence" value="ECO:0007669"/>
    <property type="project" value="UniProtKB-KW"/>
</dbReference>
<evidence type="ECO:0000259" key="2">
    <source>
        <dbReference type="SMART" id="SM00245"/>
    </source>
</evidence>
<accession>A0ABW9JYE6</accession>
<protein>
    <submittedName>
        <fullName evidence="3">S41 family peptidase</fullName>
        <ecNumber evidence="3">3.4.-.-</ecNumber>
    </submittedName>
</protein>
<organism evidence="3 4">
    <name type="scientific">Chryseobacterium kwangjuense</name>
    <dbReference type="NCBI Taxonomy" id="267125"/>
    <lineage>
        <taxon>Bacteria</taxon>
        <taxon>Pseudomonadati</taxon>
        <taxon>Bacteroidota</taxon>
        <taxon>Flavobacteriia</taxon>
        <taxon>Flavobacteriales</taxon>
        <taxon>Weeksellaceae</taxon>
        <taxon>Chryseobacterium group</taxon>
        <taxon>Chryseobacterium</taxon>
    </lineage>
</organism>
<evidence type="ECO:0000256" key="1">
    <source>
        <dbReference type="SAM" id="SignalP"/>
    </source>
</evidence>
<comment type="caution">
    <text evidence="3">The sequence shown here is derived from an EMBL/GenBank/DDBJ whole genome shotgun (WGS) entry which is preliminary data.</text>
</comment>
<evidence type="ECO:0000313" key="3">
    <source>
        <dbReference type="EMBL" id="MFN1215866.1"/>
    </source>
</evidence>
<dbReference type="InterPro" id="IPR005151">
    <property type="entry name" value="Tail-specific_protease"/>
</dbReference>
<feature type="signal peptide" evidence="1">
    <location>
        <begin position="1"/>
        <end position="25"/>
    </location>
</feature>
<keyword evidence="3" id="KW-0378">Hydrolase</keyword>
<dbReference type="InterPro" id="IPR029045">
    <property type="entry name" value="ClpP/crotonase-like_dom_sf"/>
</dbReference>
<evidence type="ECO:0000313" key="4">
    <source>
        <dbReference type="Proteomes" id="UP001634154"/>
    </source>
</evidence>
<name>A0ABW9JYE6_9FLAO</name>
<dbReference type="Proteomes" id="UP001634154">
    <property type="component" value="Unassembled WGS sequence"/>
</dbReference>
<feature type="domain" description="Tail specific protease" evidence="2">
    <location>
        <begin position="105"/>
        <end position="319"/>
    </location>
</feature>
<feature type="chain" id="PRO_5047464669" evidence="1">
    <location>
        <begin position="26"/>
        <end position="445"/>
    </location>
</feature>
<dbReference type="SUPFAM" id="SSF52096">
    <property type="entry name" value="ClpP/crotonase"/>
    <property type="match status" value="1"/>
</dbReference>
<keyword evidence="4" id="KW-1185">Reference proteome</keyword>
<reference evidence="3 4" key="1">
    <citation type="submission" date="2024-12" db="EMBL/GenBank/DDBJ databases">
        <title>Draft genome sequence of Chryseobacterium kwangjuense AG447.</title>
        <authorList>
            <person name="Cheptsov V.S."/>
            <person name="Belov A."/>
            <person name="Zavarzina A.G."/>
        </authorList>
    </citation>
    <scope>NUCLEOTIDE SEQUENCE [LARGE SCALE GENOMIC DNA]</scope>
    <source>
        <strain evidence="3 4">AG447</strain>
    </source>
</reference>
<dbReference type="PANTHER" id="PTHR11261">
    <property type="entry name" value="INTERPHOTORECEPTOR RETINOID-BINDING PROTEIN"/>
    <property type="match status" value="1"/>
</dbReference>
<proteinExistence type="predicted"/>
<dbReference type="Gene3D" id="3.30.750.44">
    <property type="match status" value="1"/>
</dbReference>
<dbReference type="PANTHER" id="PTHR11261:SF3">
    <property type="entry name" value="RETINOL-BINDING PROTEIN 3"/>
    <property type="match status" value="1"/>
</dbReference>
<sequence>MKKVFRFSSVIISLGLSLSGSQFFAQEKKIQIDKTTVKQVIQSIDTIIQRNYVYPDKAILIMKFLNEQYKKGKYKDLTDPHEFSGKLTKDIRSIQDDKHLRIEYDPRLEKDIIRFNSPDSDKNKITEADIAKEKLLNFYFKKLEILPSNIGYMEFTNFALPSEEAEKIIHSAMQFLSNTDALIIDLRNNRGGNGESNNILGYFFSTRTKTGRSFNRIKNIWTDHFVENNDKTKDLQMKMPVYLLTGKKTFSAAEGFAYILQTLRNAKVIGNPTRGGAHLTRSFSLSNGFVAFIPYLCSENEKTKTDWEGTGVIPDLQSDSPLISAQIEILNNKFAAAGDQEKPKIQWLIRYHQSQISNIKIDIARLDQYTGRFAEFEITKQNNQLHFRDVNQPDKTTFPMIPISQTLFQVGGDYQLEFINQSGNQFQAVNVSWSDGWTEKINRNP</sequence>
<keyword evidence="1" id="KW-0732">Signal</keyword>
<dbReference type="SMART" id="SM00245">
    <property type="entry name" value="TSPc"/>
    <property type="match status" value="1"/>
</dbReference>
<dbReference type="EMBL" id="JBJXVJ010000001">
    <property type="protein sequence ID" value="MFN1215866.1"/>
    <property type="molecule type" value="Genomic_DNA"/>
</dbReference>
<dbReference type="CDD" id="cd07563">
    <property type="entry name" value="Peptidase_S41_IRBP"/>
    <property type="match status" value="1"/>
</dbReference>
<dbReference type="RefSeq" id="WP_409355617.1">
    <property type="nucleotide sequence ID" value="NZ_JBJXVJ010000001.1"/>
</dbReference>
<dbReference type="Gene3D" id="3.90.226.10">
    <property type="entry name" value="2-enoyl-CoA Hydratase, Chain A, domain 1"/>
    <property type="match status" value="1"/>
</dbReference>